<gene>
    <name evidence="1" type="primary">RvY_16291-1</name>
    <name evidence="1" type="synonym">RvY_16291.1</name>
    <name evidence="1" type="ORF">RvY_16291</name>
</gene>
<sequence length="66" mass="7460">MANIINCCDAIKRARNCCPYLLCDTDKGMLRGFITIAVLCLVPPVDGSRIEHVAQYKNMPRMVHHE</sequence>
<keyword evidence="2" id="KW-1185">Reference proteome</keyword>
<organism evidence="1 2">
    <name type="scientific">Ramazzottius varieornatus</name>
    <name type="common">Water bear</name>
    <name type="synonym">Tardigrade</name>
    <dbReference type="NCBI Taxonomy" id="947166"/>
    <lineage>
        <taxon>Eukaryota</taxon>
        <taxon>Metazoa</taxon>
        <taxon>Ecdysozoa</taxon>
        <taxon>Tardigrada</taxon>
        <taxon>Eutardigrada</taxon>
        <taxon>Parachela</taxon>
        <taxon>Hypsibioidea</taxon>
        <taxon>Ramazzottiidae</taxon>
        <taxon>Ramazzottius</taxon>
    </lineage>
</organism>
<dbReference type="AlphaFoldDB" id="A0A1D1W4E9"/>
<reference evidence="1 2" key="1">
    <citation type="journal article" date="2016" name="Nat. Commun.">
        <title>Extremotolerant tardigrade genome and improved radiotolerance of human cultured cells by tardigrade-unique protein.</title>
        <authorList>
            <person name="Hashimoto T."/>
            <person name="Horikawa D.D."/>
            <person name="Saito Y."/>
            <person name="Kuwahara H."/>
            <person name="Kozuka-Hata H."/>
            <person name="Shin-I T."/>
            <person name="Minakuchi Y."/>
            <person name="Ohishi K."/>
            <person name="Motoyama A."/>
            <person name="Aizu T."/>
            <person name="Enomoto A."/>
            <person name="Kondo K."/>
            <person name="Tanaka S."/>
            <person name="Hara Y."/>
            <person name="Koshikawa S."/>
            <person name="Sagara H."/>
            <person name="Miura T."/>
            <person name="Yokobori S."/>
            <person name="Miyagawa K."/>
            <person name="Suzuki Y."/>
            <person name="Kubo T."/>
            <person name="Oyama M."/>
            <person name="Kohara Y."/>
            <person name="Fujiyama A."/>
            <person name="Arakawa K."/>
            <person name="Katayama T."/>
            <person name="Toyoda A."/>
            <person name="Kunieda T."/>
        </authorList>
    </citation>
    <scope>NUCLEOTIDE SEQUENCE [LARGE SCALE GENOMIC DNA]</scope>
    <source>
        <strain evidence="1 2">YOKOZUNA-1</strain>
    </source>
</reference>
<proteinExistence type="predicted"/>
<accession>A0A1D1W4E9</accession>
<evidence type="ECO:0000313" key="2">
    <source>
        <dbReference type="Proteomes" id="UP000186922"/>
    </source>
</evidence>
<dbReference type="Proteomes" id="UP000186922">
    <property type="component" value="Unassembled WGS sequence"/>
</dbReference>
<comment type="caution">
    <text evidence="1">The sequence shown here is derived from an EMBL/GenBank/DDBJ whole genome shotgun (WGS) entry which is preliminary data.</text>
</comment>
<dbReference type="EMBL" id="BDGG01000013">
    <property type="protein sequence ID" value="GAV06274.1"/>
    <property type="molecule type" value="Genomic_DNA"/>
</dbReference>
<name>A0A1D1W4E9_RAMVA</name>
<protein>
    <submittedName>
        <fullName evidence="1">Uncharacterized protein</fullName>
    </submittedName>
</protein>
<evidence type="ECO:0000313" key="1">
    <source>
        <dbReference type="EMBL" id="GAV06274.1"/>
    </source>
</evidence>